<feature type="transmembrane region" description="Helical" evidence="5">
    <location>
        <begin position="366"/>
        <end position="387"/>
    </location>
</feature>
<dbReference type="InterPro" id="IPR025966">
    <property type="entry name" value="OppC_N"/>
</dbReference>
<evidence type="ECO:0000313" key="7">
    <source>
        <dbReference type="EMBL" id="RIH91597.1"/>
    </source>
</evidence>
<feature type="transmembrane region" description="Helical" evidence="5">
    <location>
        <begin position="167"/>
        <end position="195"/>
    </location>
</feature>
<dbReference type="InterPro" id="IPR000515">
    <property type="entry name" value="MetI-like"/>
</dbReference>
<accession>A0A399F4C4</accession>
<dbReference type="AlphaFoldDB" id="A0A399F4C4"/>
<feature type="domain" description="ABC transmembrane type-1" evidence="6">
    <location>
        <begin position="247"/>
        <end position="445"/>
    </location>
</feature>
<dbReference type="Pfam" id="PF12911">
    <property type="entry name" value="OppC_N"/>
    <property type="match status" value="1"/>
</dbReference>
<feature type="transmembrane region" description="Helical" evidence="5">
    <location>
        <begin position="216"/>
        <end position="242"/>
    </location>
</feature>
<dbReference type="Gene3D" id="1.10.3720.10">
    <property type="entry name" value="MetI-like"/>
    <property type="match status" value="1"/>
</dbReference>
<comment type="caution">
    <text evidence="7">The sequence shown here is derived from an EMBL/GenBank/DDBJ whole genome shotgun (WGS) entry which is preliminary data.</text>
</comment>
<feature type="transmembrane region" description="Helical" evidence="5">
    <location>
        <begin position="312"/>
        <end position="335"/>
    </location>
</feature>
<keyword evidence="4 5" id="KW-0472">Membrane</keyword>
<comment type="subcellular location">
    <subcellularLocation>
        <location evidence="5">Cell membrane</location>
        <topology evidence="5">Multi-pass membrane protein</topology>
    </subcellularLocation>
    <subcellularLocation>
        <location evidence="1">Membrane</location>
        <topology evidence="1">Multi-pass membrane protein</topology>
    </subcellularLocation>
</comment>
<name>A0A399F4C4_9DEIN</name>
<evidence type="ECO:0000256" key="4">
    <source>
        <dbReference type="ARBA" id="ARBA00023136"/>
    </source>
</evidence>
<sequence>MAQATPRTLSASRTRSQVIWAQFRKHRLAVWGARILLVLYTMALFAGFFSTYDANYYETYPPSNNHPPSKIHFRDPDTGAWSRPFVYATKRTLDELTLQPRYIEDKSQGKFYIHFFVRTPDQPYTILRLFRGDLRLLGVDKPGRLFLMGTDNFGRDLWSRIVYGSQVSLTIGILASIVSFILGLALGGVAGFYSGRPATMSLPLTHLFQPGVGARAWLGAAVSTLLWLAIIAGIIAITVQFLQVTHGFSLLSLIVVALAAWAVWGIARGLLWKPIRIDPDDVIMRSVEIQSAIPDLFLLITLRAIFPPSIDALFSFYLITVLLGFIGWGGLARIVRGTVLSTREQDYVTAAQALGASDRRIIAHHILPATATYVIISLSLAVPGAILGESGLSFLGLGIRDPYVSWGLLLQSAQEGGFASFTDRPWVLIPGFFIVLAIVAWNFLGDGLRDAFDPRKRQ</sequence>
<keyword evidence="2 5" id="KW-0812">Transmembrane</keyword>
<reference evidence="7 8" key="1">
    <citation type="submission" date="2018-08" db="EMBL/GenBank/DDBJ databases">
        <title>Meiothermus granaticius genome AF-68 sequencing project.</title>
        <authorList>
            <person name="Da Costa M.S."/>
            <person name="Albuquerque L."/>
            <person name="Raposo P."/>
            <person name="Froufe H.J.C."/>
            <person name="Barroso C.S."/>
            <person name="Egas C."/>
        </authorList>
    </citation>
    <scope>NUCLEOTIDE SEQUENCE [LARGE SCALE GENOMIC DNA]</scope>
    <source>
        <strain evidence="7 8">AF-68</strain>
    </source>
</reference>
<evidence type="ECO:0000259" key="6">
    <source>
        <dbReference type="PROSITE" id="PS50928"/>
    </source>
</evidence>
<keyword evidence="8" id="KW-1185">Reference proteome</keyword>
<dbReference type="CDD" id="cd06261">
    <property type="entry name" value="TM_PBP2"/>
    <property type="match status" value="1"/>
</dbReference>
<proteinExistence type="inferred from homology"/>
<feature type="transmembrane region" description="Helical" evidence="5">
    <location>
        <begin position="248"/>
        <end position="267"/>
    </location>
</feature>
<dbReference type="PANTHER" id="PTHR43839:SF1">
    <property type="entry name" value="OPPC IN A BINDING PROTEIN-DEPENDENT TRANSPORT SYSTEM"/>
    <property type="match status" value="1"/>
</dbReference>
<dbReference type="PROSITE" id="PS50928">
    <property type="entry name" value="ABC_TM1"/>
    <property type="match status" value="1"/>
</dbReference>
<keyword evidence="5" id="KW-0813">Transport</keyword>
<evidence type="ECO:0000256" key="5">
    <source>
        <dbReference type="RuleBase" id="RU363032"/>
    </source>
</evidence>
<dbReference type="OrthoDB" id="9797472at2"/>
<protein>
    <submittedName>
        <fullName evidence="7">Oligopeptide transport system permease protein OppC</fullName>
    </submittedName>
</protein>
<evidence type="ECO:0000256" key="2">
    <source>
        <dbReference type="ARBA" id="ARBA00022692"/>
    </source>
</evidence>
<evidence type="ECO:0000256" key="3">
    <source>
        <dbReference type="ARBA" id="ARBA00022989"/>
    </source>
</evidence>
<organism evidence="7 8">
    <name type="scientific">Meiothermus granaticius NBRC 107808</name>
    <dbReference type="NCBI Taxonomy" id="1227551"/>
    <lineage>
        <taxon>Bacteria</taxon>
        <taxon>Thermotogati</taxon>
        <taxon>Deinococcota</taxon>
        <taxon>Deinococci</taxon>
        <taxon>Thermales</taxon>
        <taxon>Thermaceae</taxon>
        <taxon>Meiothermus</taxon>
    </lineage>
</organism>
<feature type="transmembrane region" description="Helical" evidence="5">
    <location>
        <begin position="28"/>
        <end position="49"/>
    </location>
</feature>
<dbReference type="PANTHER" id="PTHR43839">
    <property type="entry name" value="OPPC IN A BINDING PROTEIN-DEPENDENT TRANSPORT SYSTEM"/>
    <property type="match status" value="1"/>
</dbReference>
<dbReference type="EMBL" id="QWLB01000037">
    <property type="protein sequence ID" value="RIH91597.1"/>
    <property type="molecule type" value="Genomic_DNA"/>
</dbReference>
<dbReference type="SUPFAM" id="SSF161098">
    <property type="entry name" value="MetI-like"/>
    <property type="match status" value="1"/>
</dbReference>
<dbReference type="GO" id="GO:0055085">
    <property type="term" value="P:transmembrane transport"/>
    <property type="evidence" value="ECO:0007669"/>
    <property type="project" value="InterPro"/>
</dbReference>
<feature type="transmembrane region" description="Helical" evidence="5">
    <location>
        <begin position="426"/>
        <end position="448"/>
    </location>
</feature>
<dbReference type="Proteomes" id="UP000266178">
    <property type="component" value="Unassembled WGS sequence"/>
</dbReference>
<dbReference type="RefSeq" id="WP_119357936.1">
    <property type="nucleotide sequence ID" value="NZ_BJXM01000023.1"/>
</dbReference>
<dbReference type="GO" id="GO:0005886">
    <property type="term" value="C:plasma membrane"/>
    <property type="evidence" value="ECO:0007669"/>
    <property type="project" value="UniProtKB-SubCell"/>
</dbReference>
<evidence type="ECO:0000256" key="1">
    <source>
        <dbReference type="ARBA" id="ARBA00004141"/>
    </source>
</evidence>
<dbReference type="InterPro" id="IPR035906">
    <property type="entry name" value="MetI-like_sf"/>
</dbReference>
<dbReference type="Pfam" id="PF00528">
    <property type="entry name" value="BPD_transp_1"/>
    <property type="match status" value="1"/>
</dbReference>
<keyword evidence="3 5" id="KW-1133">Transmembrane helix</keyword>
<gene>
    <name evidence="7" type="primary">oppC_2</name>
    <name evidence="7" type="ORF">Mgrana_02477</name>
</gene>
<comment type="similarity">
    <text evidence="5">Belongs to the binding-protein-dependent transport system permease family.</text>
</comment>
<evidence type="ECO:0000313" key="8">
    <source>
        <dbReference type="Proteomes" id="UP000266178"/>
    </source>
</evidence>